<gene>
    <name evidence="2" type="ORF">EVAR_56088_1</name>
</gene>
<feature type="region of interest" description="Disordered" evidence="1">
    <location>
        <begin position="19"/>
        <end position="91"/>
    </location>
</feature>
<feature type="compositionally biased region" description="Basic and acidic residues" evidence="1">
    <location>
        <begin position="19"/>
        <end position="38"/>
    </location>
</feature>
<dbReference type="Proteomes" id="UP000299102">
    <property type="component" value="Unassembled WGS sequence"/>
</dbReference>
<evidence type="ECO:0000313" key="2">
    <source>
        <dbReference type="EMBL" id="GBP77477.1"/>
    </source>
</evidence>
<sequence>MRNRRMSAMASQVITFHEETENRKERYSRINMDTEKKPMFLKNYPSTSSGSKERDRYIRSTRRRSTVTLIDSDLAQQTGARGRNEPYIQKQ</sequence>
<protein>
    <submittedName>
        <fullName evidence="2">Uncharacterized protein</fullName>
    </submittedName>
</protein>
<keyword evidence="3" id="KW-1185">Reference proteome</keyword>
<accession>A0A4C1YSS1</accession>
<dbReference type="OrthoDB" id="10055784at2759"/>
<dbReference type="AlphaFoldDB" id="A0A4C1YSS1"/>
<dbReference type="EMBL" id="BGZK01001332">
    <property type="protein sequence ID" value="GBP77477.1"/>
    <property type="molecule type" value="Genomic_DNA"/>
</dbReference>
<evidence type="ECO:0000313" key="3">
    <source>
        <dbReference type="Proteomes" id="UP000299102"/>
    </source>
</evidence>
<name>A0A4C1YSS1_EUMVA</name>
<reference evidence="2 3" key="1">
    <citation type="journal article" date="2019" name="Commun. Biol.">
        <title>The bagworm genome reveals a unique fibroin gene that provides high tensile strength.</title>
        <authorList>
            <person name="Kono N."/>
            <person name="Nakamura H."/>
            <person name="Ohtoshi R."/>
            <person name="Tomita M."/>
            <person name="Numata K."/>
            <person name="Arakawa K."/>
        </authorList>
    </citation>
    <scope>NUCLEOTIDE SEQUENCE [LARGE SCALE GENOMIC DNA]</scope>
</reference>
<organism evidence="2 3">
    <name type="scientific">Eumeta variegata</name>
    <name type="common">Bagworm moth</name>
    <name type="synonym">Eumeta japonica</name>
    <dbReference type="NCBI Taxonomy" id="151549"/>
    <lineage>
        <taxon>Eukaryota</taxon>
        <taxon>Metazoa</taxon>
        <taxon>Ecdysozoa</taxon>
        <taxon>Arthropoda</taxon>
        <taxon>Hexapoda</taxon>
        <taxon>Insecta</taxon>
        <taxon>Pterygota</taxon>
        <taxon>Neoptera</taxon>
        <taxon>Endopterygota</taxon>
        <taxon>Lepidoptera</taxon>
        <taxon>Glossata</taxon>
        <taxon>Ditrysia</taxon>
        <taxon>Tineoidea</taxon>
        <taxon>Psychidae</taxon>
        <taxon>Oiketicinae</taxon>
        <taxon>Eumeta</taxon>
    </lineage>
</organism>
<evidence type="ECO:0000256" key="1">
    <source>
        <dbReference type="SAM" id="MobiDB-lite"/>
    </source>
</evidence>
<comment type="caution">
    <text evidence="2">The sequence shown here is derived from an EMBL/GenBank/DDBJ whole genome shotgun (WGS) entry which is preliminary data.</text>
</comment>
<proteinExistence type="predicted"/>